<dbReference type="KEGG" id="csol:105368630"/>
<keyword evidence="6" id="KW-0333">Golgi apparatus</keyword>
<dbReference type="AlphaFoldDB" id="A0AAJ7E313"/>
<dbReference type="InterPro" id="IPR000863">
    <property type="entry name" value="Sulfotransferase_dom"/>
</dbReference>
<keyword evidence="19" id="KW-1185">Reference proteome</keyword>
<evidence type="ECO:0000256" key="17">
    <source>
        <dbReference type="SAM" id="Phobius"/>
    </source>
</evidence>
<evidence type="ECO:0000256" key="9">
    <source>
        <dbReference type="ARBA" id="ARBA00023180"/>
    </source>
</evidence>
<evidence type="ECO:0000256" key="13">
    <source>
        <dbReference type="ARBA" id="ARBA00077477"/>
    </source>
</evidence>
<feature type="binding site" evidence="15">
    <location>
        <begin position="338"/>
        <end position="342"/>
    </location>
    <ligand>
        <name>3'-phosphoadenylyl sulfate</name>
        <dbReference type="ChEBI" id="CHEBI:58339"/>
    </ligand>
</feature>
<dbReference type="SUPFAM" id="SSF52540">
    <property type="entry name" value="P-loop containing nucleoside triphosphate hydrolases"/>
    <property type="match status" value="1"/>
</dbReference>
<dbReference type="InterPro" id="IPR037359">
    <property type="entry name" value="NST/OST"/>
</dbReference>
<dbReference type="GeneID" id="105368630"/>
<feature type="binding site" evidence="15">
    <location>
        <position position="204"/>
    </location>
    <ligand>
        <name>3'-phosphoadenylyl sulfate</name>
        <dbReference type="ChEBI" id="CHEBI:58339"/>
    </ligand>
</feature>
<evidence type="ECO:0000256" key="11">
    <source>
        <dbReference type="ARBA" id="ARBA00066719"/>
    </source>
</evidence>
<evidence type="ECO:0000256" key="4">
    <source>
        <dbReference type="ARBA" id="ARBA00022968"/>
    </source>
</evidence>
<feature type="binding site" evidence="15">
    <location>
        <position position="212"/>
    </location>
    <ligand>
        <name>3'-phosphoadenylyl sulfate</name>
        <dbReference type="ChEBI" id="CHEBI:58339"/>
    </ligand>
</feature>
<evidence type="ECO:0000313" key="19">
    <source>
        <dbReference type="Proteomes" id="UP000695007"/>
    </source>
</evidence>
<feature type="disulfide bond" evidence="16">
    <location>
        <begin position="324"/>
        <end position="333"/>
    </location>
</feature>
<evidence type="ECO:0000259" key="18">
    <source>
        <dbReference type="Pfam" id="PF00685"/>
    </source>
</evidence>
<organism evidence="19 20">
    <name type="scientific">Ceratosolen solmsi marchali</name>
    <dbReference type="NCBI Taxonomy" id="326594"/>
    <lineage>
        <taxon>Eukaryota</taxon>
        <taxon>Metazoa</taxon>
        <taxon>Ecdysozoa</taxon>
        <taxon>Arthropoda</taxon>
        <taxon>Hexapoda</taxon>
        <taxon>Insecta</taxon>
        <taxon>Pterygota</taxon>
        <taxon>Neoptera</taxon>
        <taxon>Endopterygota</taxon>
        <taxon>Hymenoptera</taxon>
        <taxon>Apocrita</taxon>
        <taxon>Proctotrupomorpha</taxon>
        <taxon>Chalcidoidea</taxon>
        <taxon>Agaonidae</taxon>
        <taxon>Agaoninae</taxon>
        <taxon>Ceratosolen</taxon>
    </lineage>
</organism>
<feature type="binding site" evidence="15">
    <location>
        <position position="323"/>
    </location>
    <ligand>
        <name>3'-phosphoadenylyl sulfate</name>
        <dbReference type="ChEBI" id="CHEBI:58339"/>
    </ligand>
</feature>
<evidence type="ECO:0000256" key="5">
    <source>
        <dbReference type="ARBA" id="ARBA00022989"/>
    </source>
</evidence>
<name>A0AAJ7E313_9HYME</name>
<feature type="active site" description="For sulfotransferase activity" evidence="14">
    <location>
        <position position="121"/>
    </location>
</feature>
<sequence>MTIKVWYRHEWPPQFPLDVLCSYRPAMRPAEVDAPSDCILVVGVSRSKIAAAFLTVALLSLFVTFHILYDSAVYSLRAAANRLEPLEVGSPSPPPGILPGKVHFPKTSRQLPQAIIIGVRKCGTRALLEMLFLHPQIQKAAGEVHFFDREDNYERGLEWYRRKMPYSFRGQVTIEKSPSYFVTPEVPERIHAMNSSVRLLLIVREPVTRAISDYAQLRSHAASAAPGVGTPAPVVLDQRSFEQLAIQPDGSVNESYRPIAISIYHVHMHRWLEVFQRRQILVVNGDQLIDDPVPQLKRIEGFLRLEPHIGRHNFYFNRTKGFYCMRNGTSEKCLKESKGRRHPRVSPLVVNKLRKFFAEHNQRFYDLVGEHLGWPEE</sequence>
<evidence type="ECO:0000256" key="2">
    <source>
        <dbReference type="ARBA" id="ARBA00022679"/>
    </source>
</evidence>
<gene>
    <name evidence="20" type="primary">LOC105368630</name>
</gene>
<evidence type="ECO:0000256" key="10">
    <source>
        <dbReference type="ARBA" id="ARBA00052516"/>
    </source>
</evidence>
<evidence type="ECO:0000256" key="16">
    <source>
        <dbReference type="PIRSR" id="PIRSR637359-3"/>
    </source>
</evidence>
<dbReference type="PANTHER" id="PTHR10605:SF65">
    <property type="entry name" value="GH20068P"/>
    <property type="match status" value="1"/>
</dbReference>
<comment type="catalytic activity">
    <reaction evidence="10">
        <text>alpha-D-glucosaminyl-[heparan sulfate](n) + 3'-phosphoadenylyl sulfate = 3-sulfo-alpha-D-glucosaminyl-[heparan sulfate](n) + adenosine 3',5'-bisphosphate + H(+)</text>
        <dbReference type="Rhea" id="RHEA:15461"/>
        <dbReference type="Rhea" id="RHEA-COMP:9830"/>
        <dbReference type="Rhea" id="RHEA-COMP:9831"/>
        <dbReference type="ChEBI" id="CHEBI:15378"/>
        <dbReference type="ChEBI" id="CHEBI:58339"/>
        <dbReference type="ChEBI" id="CHEBI:58343"/>
        <dbReference type="ChEBI" id="CHEBI:58388"/>
        <dbReference type="ChEBI" id="CHEBI:70975"/>
        <dbReference type="EC" id="2.8.2.23"/>
    </reaction>
</comment>
<keyword evidence="9" id="KW-0325">Glycoprotein</keyword>
<proteinExistence type="predicted"/>
<evidence type="ECO:0000256" key="1">
    <source>
        <dbReference type="ARBA" id="ARBA00004323"/>
    </source>
</evidence>
<evidence type="ECO:0000256" key="8">
    <source>
        <dbReference type="ARBA" id="ARBA00023157"/>
    </source>
</evidence>
<dbReference type="Pfam" id="PF00685">
    <property type="entry name" value="Sulfotransfer_1"/>
    <property type="match status" value="1"/>
</dbReference>
<dbReference type="Proteomes" id="UP000695007">
    <property type="component" value="Unplaced"/>
</dbReference>
<accession>A0AAJ7E313</accession>
<protein>
    <recommendedName>
        <fullName evidence="12">Heparan sulfate glucosamine 3-O-sulfotransferase 5</fullName>
        <ecNumber evidence="11">2.8.2.23</ecNumber>
    </recommendedName>
    <alternativeName>
        <fullName evidence="13">Heparan sulfate D-glucosaminyl 3-O-sulfotransferase 5</fullName>
    </alternativeName>
</protein>
<keyword evidence="2" id="KW-0808">Transferase</keyword>
<keyword evidence="8 16" id="KW-1015">Disulfide bond</keyword>
<reference evidence="20" key="1">
    <citation type="submission" date="2025-08" db="UniProtKB">
        <authorList>
            <consortium name="RefSeq"/>
        </authorList>
    </citation>
    <scope>IDENTIFICATION</scope>
</reference>
<evidence type="ECO:0000256" key="12">
    <source>
        <dbReference type="ARBA" id="ARBA00071906"/>
    </source>
</evidence>
<evidence type="ECO:0000256" key="15">
    <source>
        <dbReference type="PIRSR" id="PIRSR637359-2"/>
    </source>
</evidence>
<dbReference type="RefSeq" id="XP_011505991.1">
    <property type="nucleotide sequence ID" value="XM_011507689.1"/>
</dbReference>
<keyword evidence="5 17" id="KW-1133">Transmembrane helix</keyword>
<dbReference type="FunFam" id="3.40.50.300:FF:000603">
    <property type="entry name" value="Sulfotransferase"/>
    <property type="match status" value="1"/>
</dbReference>
<feature type="domain" description="Sulfotransferase" evidence="18">
    <location>
        <begin position="112"/>
        <end position="361"/>
    </location>
</feature>
<evidence type="ECO:0000256" key="7">
    <source>
        <dbReference type="ARBA" id="ARBA00023136"/>
    </source>
</evidence>
<evidence type="ECO:0000256" key="3">
    <source>
        <dbReference type="ARBA" id="ARBA00022692"/>
    </source>
</evidence>
<keyword evidence="4" id="KW-0735">Signal-anchor</keyword>
<dbReference type="EC" id="2.8.2.23" evidence="11"/>
<dbReference type="CTD" id="37161"/>
<dbReference type="Gene3D" id="3.40.50.300">
    <property type="entry name" value="P-loop containing nucleotide triphosphate hydrolases"/>
    <property type="match status" value="1"/>
</dbReference>
<dbReference type="GO" id="GO:0008467">
    <property type="term" value="F:[heparan sulfate]-glucosamine 3-sulfotransferase activity"/>
    <property type="evidence" value="ECO:0007669"/>
    <property type="project" value="UniProtKB-EC"/>
</dbReference>
<feature type="transmembrane region" description="Helical" evidence="17">
    <location>
        <begin position="49"/>
        <end position="69"/>
    </location>
</feature>
<keyword evidence="3 17" id="KW-0812">Transmembrane</keyword>
<feature type="binding site" evidence="15">
    <location>
        <begin position="121"/>
        <end position="125"/>
    </location>
    <ligand>
        <name>3'-phosphoadenylyl sulfate</name>
        <dbReference type="ChEBI" id="CHEBI:58339"/>
    </ligand>
</feature>
<evidence type="ECO:0000256" key="6">
    <source>
        <dbReference type="ARBA" id="ARBA00023034"/>
    </source>
</evidence>
<comment type="subcellular location">
    <subcellularLocation>
        <location evidence="1">Golgi apparatus membrane</location>
        <topology evidence="1">Single-pass type II membrane protein</topology>
    </subcellularLocation>
</comment>
<evidence type="ECO:0000256" key="14">
    <source>
        <dbReference type="PIRSR" id="PIRSR637359-1"/>
    </source>
</evidence>
<keyword evidence="7 17" id="KW-0472">Membrane</keyword>
<dbReference type="PANTHER" id="PTHR10605">
    <property type="entry name" value="HEPARAN SULFATE SULFOTRANSFERASE"/>
    <property type="match status" value="1"/>
</dbReference>
<evidence type="ECO:0000313" key="20">
    <source>
        <dbReference type="RefSeq" id="XP_011505991.1"/>
    </source>
</evidence>
<dbReference type="GO" id="GO:0000139">
    <property type="term" value="C:Golgi membrane"/>
    <property type="evidence" value="ECO:0007669"/>
    <property type="project" value="UniProtKB-SubCell"/>
</dbReference>
<dbReference type="InterPro" id="IPR027417">
    <property type="entry name" value="P-loop_NTPase"/>
</dbReference>